<dbReference type="Proteomes" id="UP000248544">
    <property type="component" value="Unassembled WGS sequence"/>
</dbReference>
<proteinExistence type="predicted"/>
<evidence type="ECO:0000256" key="1">
    <source>
        <dbReference type="SAM" id="MobiDB-lite"/>
    </source>
</evidence>
<feature type="region of interest" description="Disordered" evidence="1">
    <location>
        <begin position="164"/>
        <end position="193"/>
    </location>
</feature>
<comment type="caution">
    <text evidence="2">The sequence shown here is derived from an EMBL/GenBank/DDBJ whole genome shotgun (WGS) entry which is preliminary data.</text>
</comment>
<protein>
    <submittedName>
        <fullName evidence="2">Uncharacterized protein</fullName>
    </submittedName>
</protein>
<organism evidence="2 3">
    <name type="scientific">Spongiactinospora gelatinilytica</name>
    <dbReference type="NCBI Taxonomy" id="2666298"/>
    <lineage>
        <taxon>Bacteria</taxon>
        <taxon>Bacillati</taxon>
        <taxon>Actinomycetota</taxon>
        <taxon>Actinomycetes</taxon>
        <taxon>Streptosporangiales</taxon>
        <taxon>Streptosporangiaceae</taxon>
        <taxon>Spongiactinospora</taxon>
    </lineage>
</organism>
<gene>
    <name evidence="2" type="ORF">C1I98_03830</name>
</gene>
<sequence length="193" mass="20722">MDQVGDAADAAEPGAPEPRDAGSAEWDERAEAARRAAWEREVERARAEGRDPLTVVAREARRLLDSLQDRAAREIGRGLLWGTRKGIGQVFGGGGGGQRGERDVWEEAIYAHEDGYICRSCPVCRVIAARREAGQNTSAGVGTDIADHLVAAGGELVTALREAVDALARPAPPRRPRDDRDDPGDRGEHNDPG</sequence>
<dbReference type="EMBL" id="POUA01000016">
    <property type="protein sequence ID" value="PZG54550.1"/>
    <property type="molecule type" value="Genomic_DNA"/>
</dbReference>
<dbReference type="AlphaFoldDB" id="A0A2W2HV63"/>
<accession>A0A2W2HV63</accession>
<name>A0A2W2HV63_9ACTN</name>
<feature type="region of interest" description="Disordered" evidence="1">
    <location>
        <begin position="1"/>
        <end position="45"/>
    </location>
</feature>
<feature type="compositionally biased region" description="Basic and acidic residues" evidence="1">
    <location>
        <begin position="175"/>
        <end position="193"/>
    </location>
</feature>
<feature type="compositionally biased region" description="Basic and acidic residues" evidence="1">
    <location>
        <begin position="17"/>
        <end position="45"/>
    </location>
</feature>
<reference evidence="2 3" key="1">
    <citation type="submission" date="2018-01" db="EMBL/GenBank/DDBJ databases">
        <title>Draft genome sequence of Sphaerisporangium sp. 7K107.</title>
        <authorList>
            <person name="Sahin N."/>
            <person name="Saygin H."/>
            <person name="Ay H."/>
        </authorList>
    </citation>
    <scope>NUCLEOTIDE SEQUENCE [LARGE SCALE GENOMIC DNA]</scope>
    <source>
        <strain evidence="2 3">7K107</strain>
    </source>
</reference>
<evidence type="ECO:0000313" key="3">
    <source>
        <dbReference type="Proteomes" id="UP000248544"/>
    </source>
</evidence>
<feature type="compositionally biased region" description="Low complexity" evidence="1">
    <location>
        <begin position="1"/>
        <end position="14"/>
    </location>
</feature>
<keyword evidence="3" id="KW-1185">Reference proteome</keyword>
<evidence type="ECO:0000313" key="2">
    <source>
        <dbReference type="EMBL" id="PZG54550.1"/>
    </source>
</evidence>